<gene>
    <name evidence="4" type="ORF">H4RhizoLitter20452_000002</name>
</gene>
<accession>A0A514D870</accession>
<keyword evidence="3" id="KW-0946">Virion</keyword>
<dbReference type="Gene3D" id="3.30.380.10">
    <property type="entry name" value="MS2 Viral Coat Protein"/>
    <property type="match status" value="1"/>
</dbReference>
<evidence type="ECO:0008006" key="5">
    <source>
        <dbReference type="Google" id="ProtNLM"/>
    </source>
</evidence>
<dbReference type="EMBL" id="MN035059">
    <property type="protein sequence ID" value="QDH89819.1"/>
    <property type="molecule type" value="Genomic_RNA"/>
</dbReference>
<organism evidence="4">
    <name type="scientific">Leviviridae sp</name>
    <dbReference type="NCBI Taxonomy" id="2027243"/>
    <lineage>
        <taxon>Viruses</taxon>
        <taxon>Riboviria</taxon>
        <taxon>Orthornavirae</taxon>
        <taxon>Lenarviricota</taxon>
        <taxon>Leviviricetes</taxon>
        <taxon>Norzivirales</taxon>
        <taxon>Fiersviridae</taxon>
    </lineage>
</organism>
<proteinExistence type="predicted"/>
<protein>
    <recommendedName>
        <fullName evidence="5">Capsid protein</fullName>
    </recommendedName>
</protein>
<evidence type="ECO:0000256" key="3">
    <source>
        <dbReference type="ARBA" id="ARBA00022844"/>
    </source>
</evidence>
<reference evidence="4" key="1">
    <citation type="submission" date="2019-05" db="EMBL/GenBank/DDBJ databases">
        <title>Metatranscriptomic reconstruction reveals RNA viruses with the potential to shape carbon cycling in soil.</title>
        <authorList>
            <person name="Starr E.P."/>
            <person name="Nuccio E."/>
            <person name="Pett-Ridge J."/>
            <person name="Banfield J.F."/>
            <person name="Firestone M.K."/>
        </authorList>
    </citation>
    <scope>NUCLEOTIDE SEQUENCE</scope>
    <source>
        <strain evidence="4">H4_Rhizo_Litter_20_scaffold_452</strain>
    </source>
</reference>
<dbReference type="GO" id="GO:0019028">
    <property type="term" value="C:viral capsid"/>
    <property type="evidence" value="ECO:0007669"/>
    <property type="project" value="UniProtKB-KW"/>
</dbReference>
<evidence type="ECO:0000256" key="1">
    <source>
        <dbReference type="ARBA" id="ARBA00004328"/>
    </source>
</evidence>
<comment type="subcellular location">
    <subcellularLocation>
        <location evidence="1">Virion</location>
    </subcellularLocation>
</comment>
<dbReference type="InterPro" id="IPR015954">
    <property type="entry name" value="Phage_RNA-type_capsid"/>
</dbReference>
<name>A0A514D870_9VIRU</name>
<evidence type="ECO:0000256" key="2">
    <source>
        <dbReference type="ARBA" id="ARBA00022561"/>
    </source>
</evidence>
<keyword evidence="2" id="KW-0167">Capsid protein</keyword>
<evidence type="ECO:0000313" key="4">
    <source>
        <dbReference type="EMBL" id="QDH89819.1"/>
    </source>
</evidence>
<sequence length="129" mass="13921">MPAIATLSINDGQATPVAHSFAPVTTDGSRAQWADRSPTIPAGFRTITQEVLPPNGNRTVNKLTWGFMVPVVANVSGVDTVVGYNSAQVVLNIRPEATLQERKDLDAYVINTMSNASMKTSVENIEPFY</sequence>